<keyword evidence="4 7" id="KW-1133">Transmembrane helix</keyword>
<feature type="transmembrane region" description="Helical" evidence="7">
    <location>
        <begin position="286"/>
        <end position="304"/>
    </location>
</feature>
<evidence type="ECO:0000256" key="3">
    <source>
        <dbReference type="ARBA" id="ARBA00022692"/>
    </source>
</evidence>
<keyword evidence="10" id="KW-1185">Reference proteome</keyword>
<dbReference type="AlphaFoldDB" id="A0A4Y7QA51"/>
<dbReference type="InterPro" id="IPR036259">
    <property type="entry name" value="MFS_trans_sf"/>
</dbReference>
<feature type="transmembrane region" description="Helical" evidence="7">
    <location>
        <begin position="221"/>
        <end position="243"/>
    </location>
</feature>
<dbReference type="PRINTS" id="PR01035">
    <property type="entry name" value="TCRTETA"/>
</dbReference>
<keyword evidence="5 7" id="KW-0472">Membrane</keyword>
<feature type="domain" description="Major facilitator superfamily (MFS) profile" evidence="8">
    <location>
        <begin position="1"/>
        <end position="359"/>
    </location>
</feature>
<dbReference type="Proteomes" id="UP000294933">
    <property type="component" value="Unassembled WGS sequence"/>
</dbReference>
<protein>
    <submittedName>
        <fullName evidence="9">MFS general substrate transporter</fullName>
    </submittedName>
</protein>
<dbReference type="InterPro" id="IPR001958">
    <property type="entry name" value="Tet-R_TetA/multi-R_MdtG-like"/>
</dbReference>
<evidence type="ECO:0000256" key="7">
    <source>
        <dbReference type="SAM" id="Phobius"/>
    </source>
</evidence>
<keyword evidence="3 7" id="KW-0812">Transmembrane</keyword>
<dbReference type="GO" id="GO:0016020">
    <property type="term" value="C:membrane"/>
    <property type="evidence" value="ECO:0007669"/>
    <property type="project" value="UniProtKB-SubCell"/>
</dbReference>
<comment type="subcellular location">
    <subcellularLocation>
        <location evidence="1">Membrane</location>
        <topology evidence="1">Multi-pass membrane protein</topology>
    </subcellularLocation>
</comment>
<dbReference type="PANTHER" id="PTHR23504">
    <property type="entry name" value="MAJOR FACILITATOR SUPERFAMILY DOMAIN-CONTAINING PROTEIN 10"/>
    <property type="match status" value="1"/>
</dbReference>
<evidence type="ECO:0000259" key="8">
    <source>
        <dbReference type="PROSITE" id="PS50850"/>
    </source>
</evidence>
<evidence type="ECO:0000256" key="2">
    <source>
        <dbReference type="ARBA" id="ARBA00022448"/>
    </source>
</evidence>
<accession>A0A4Y7QA51</accession>
<evidence type="ECO:0000256" key="1">
    <source>
        <dbReference type="ARBA" id="ARBA00004141"/>
    </source>
</evidence>
<evidence type="ECO:0000313" key="10">
    <source>
        <dbReference type="Proteomes" id="UP000294933"/>
    </source>
</evidence>
<dbReference type="InterPro" id="IPR020846">
    <property type="entry name" value="MFS_dom"/>
</dbReference>
<feature type="transmembrane region" description="Helical" evidence="7">
    <location>
        <begin position="105"/>
        <end position="129"/>
    </location>
</feature>
<dbReference type="CDD" id="cd17330">
    <property type="entry name" value="MFS_SLC46_TetA_like"/>
    <property type="match status" value="1"/>
</dbReference>
<dbReference type="PROSITE" id="PS50850">
    <property type="entry name" value="MFS"/>
    <property type="match status" value="1"/>
</dbReference>
<dbReference type="GO" id="GO:0022857">
    <property type="term" value="F:transmembrane transporter activity"/>
    <property type="evidence" value="ECO:0007669"/>
    <property type="project" value="InterPro"/>
</dbReference>
<gene>
    <name evidence="9" type="ORF">BD410DRAFT_93716</name>
</gene>
<evidence type="ECO:0000313" key="9">
    <source>
        <dbReference type="EMBL" id="TDL24543.1"/>
    </source>
</evidence>
<name>A0A4Y7QA51_9AGAM</name>
<reference evidence="9 10" key="1">
    <citation type="submission" date="2018-06" db="EMBL/GenBank/DDBJ databases">
        <title>A transcriptomic atlas of mushroom development highlights an independent origin of complex multicellularity.</title>
        <authorList>
            <consortium name="DOE Joint Genome Institute"/>
            <person name="Krizsan K."/>
            <person name="Almasi E."/>
            <person name="Merenyi Z."/>
            <person name="Sahu N."/>
            <person name="Viragh M."/>
            <person name="Koszo T."/>
            <person name="Mondo S."/>
            <person name="Kiss B."/>
            <person name="Balint B."/>
            <person name="Kues U."/>
            <person name="Barry K."/>
            <person name="Hegedus J.C."/>
            <person name="Henrissat B."/>
            <person name="Johnson J."/>
            <person name="Lipzen A."/>
            <person name="Ohm R."/>
            <person name="Nagy I."/>
            <person name="Pangilinan J."/>
            <person name="Yan J."/>
            <person name="Xiong Y."/>
            <person name="Grigoriev I.V."/>
            <person name="Hibbett D.S."/>
            <person name="Nagy L.G."/>
        </authorList>
    </citation>
    <scope>NUCLEOTIDE SEQUENCE [LARGE SCALE GENOMIC DNA]</scope>
    <source>
        <strain evidence="9 10">SZMC22713</strain>
    </source>
</reference>
<feature type="region of interest" description="Disordered" evidence="6">
    <location>
        <begin position="181"/>
        <end position="200"/>
    </location>
</feature>
<evidence type="ECO:0000256" key="5">
    <source>
        <dbReference type="ARBA" id="ARBA00023136"/>
    </source>
</evidence>
<feature type="transmembrane region" description="Helical" evidence="7">
    <location>
        <begin position="149"/>
        <end position="171"/>
    </location>
</feature>
<dbReference type="InterPro" id="IPR011701">
    <property type="entry name" value="MFS"/>
</dbReference>
<dbReference type="PANTHER" id="PTHR23504:SF15">
    <property type="entry name" value="MAJOR FACILITATOR SUPERFAMILY (MFS) PROFILE DOMAIN-CONTAINING PROTEIN"/>
    <property type="match status" value="1"/>
</dbReference>
<dbReference type="VEuPathDB" id="FungiDB:BD410DRAFT_93716"/>
<sequence>MMEVLKVTDKPSEVGYYSGIVDSLFAVCELFTICHWGKLSDRIGRKPVLTLGLAGVALSSTSFGFSKSLPWAVFSRSIAGALSGNAAMVTSVISEITDETNQAQAFPLIGLSWSLGVILGPMIGGTFVNPIETHPKTFGIFPLFRDYPFLLPCLISSILTVGAMVLGAIFLRESHPARRTLDSRLPLPSSTRQREKSTCKNDGSARSILKSEIIRTVLKNYFLLSILGTSFDVVFVLFAYTPVRLGGLSRNPSEIGYAMAFIGIAGAVVQVIIFPRLQYRYDNLPLYRFLMFFWPAIFGSLPLLNLVARWTMPVIVTTATVESGEPHFPASPWLWVCVCIVLAVVRFTSMTFSLNVILI</sequence>
<feature type="transmembrane region" description="Helical" evidence="7">
    <location>
        <begin position="15"/>
        <end position="36"/>
    </location>
</feature>
<feature type="transmembrane region" description="Helical" evidence="7">
    <location>
        <begin position="333"/>
        <end position="358"/>
    </location>
</feature>
<organism evidence="9 10">
    <name type="scientific">Rickenella mellea</name>
    <dbReference type="NCBI Taxonomy" id="50990"/>
    <lineage>
        <taxon>Eukaryota</taxon>
        <taxon>Fungi</taxon>
        <taxon>Dikarya</taxon>
        <taxon>Basidiomycota</taxon>
        <taxon>Agaricomycotina</taxon>
        <taxon>Agaricomycetes</taxon>
        <taxon>Hymenochaetales</taxon>
        <taxon>Rickenellaceae</taxon>
        <taxon>Rickenella</taxon>
    </lineage>
</organism>
<evidence type="ECO:0000256" key="6">
    <source>
        <dbReference type="SAM" id="MobiDB-lite"/>
    </source>
</evidence>
<dbReference type="Gene3D" id="1.20.1250.20">
    <property type="entry name" value="MFS general substrate transporter like domains"/>
    <property type="match status" value="1"/>
</dbReference>
<dbReference type="SUPFAM" id="SSF103473">
    <property type="entry name" value="MFS general substrate transporter"/>
    <property type="match status" value="1"/>
</dbReference>
<dbReference type="OrthoDB" id="419616at2759"/>
<proteinExistence type="predicted"/>
<dbReference type="EMBL" id="ML170166">
    <property type="protein sequence ID" value="TDL24543.1"/>
    <property type="molecule type" value="Genomic_DNA"/>
</dbReference>
<feature type="transmembrane region" description="Helical" evidence="7">
    <location>
        <begin position="255"/>
        <end position="274"/>
    </location>
</feature>
<dbReference type="Pfam" id="PF07690">
    <property type="entry name" value="MFS_1"/>
    <property type="match status" value="1"/>
</dbReference>
<evidence type="ECO:0000256" key="4">
    <source>
        <dbReference type="ARBA" id="ARBA00022989"/>
    </source>
</evidence>
<keyword evidence="2" id="KW-0813">Transport</keyword>